<dbReference type="GO" id="GO:0000184">
    <property type="term" value="P:nuclear-transcribed mRNA catabolic process, nonsense-mediated decay"/>
    <property type="evidence" value="ECO:0007669"/>
    <property type="project" value="InterPro"/>
</dbReference>
<organism evidence="5 6">
    <name type="scientific">Opisthorchis viverrini</name>
    <name type="common">Southeast Asian liver fluke</name>
    <dbReference type="NCBI Taxonomy" id="6198"/>
    <lineage>
        <taxon>Eukaryota</taxon>
        <taxon>Metazoa</taxon>
        <taxon>Spiralia</taxon>
        <taxon>Lophotrochozoa</taxon>
        <taxon>Platyhelminthes</taxon>
        <taxon>Trematoda</taxon>
        <taxon>Digenea</taxon>
        <taxon>Opisthorchiida</taxon>
        <taxon>Opisthorchiata</taxon>
        <taxon>Opisthorchiidae</taxon>
        <taxon>Opisthorchis</taxon>
    </lineage>
</organism>
<keyword evidence="6" id="KW-1185">Reference proteome</keyword>
<dbReference type="KEGG" id="ovi:T265_02354"/>
<dbReference type="GeneID" id="20316542"/>
<dbReference type="FunFam" id="1.25.40.180:FF:000014">
    <property type="entry name" value="Putative regulator of nonsense transcripts 2"/>
    <property type="match status" value="1"/>
</dbReference>
<dbReference type="SUPFAM" id="SSF48371">
    <property type="entry name" value="ARM repeat"/>
    <property type="match status" value="3"/>
</dbReference>
<comment type="subcellular location">
    <subcellularLocation>
        <location evidence="1">Cytoplasm</location>
    </subcellularLocation>
</comment>
<feature type="compositionally biased region" description="Low complexity" evidence="3">
    <location>
        <begin position="1259"/>
        <end position="1275"/>
    </location>
</feature>
<dbReference type="InterPro" id="IPR003890">
    <property type="entry name" value="MIF4G-like_typ-3"/>
</dbReference>
<feature type="region of interest" description="Disordered" evidence="3">
    <location>
        <begin position="480"/>
        <end position="505"/>
    </location>
</feature>
<dbReference type="GO" id="GO:0005737">
    <property type="term" value="C:cytoplasm"/>
    <property type="evidence" value="ECO:0007669"/>
    <property type="project" value="UniProtKB-SubCell"/>
</dbReference>
<feature type="region of interest" description="Disordered" evidence="3">
    <location>
        <begin position="1329"/>
        <end position="1351"/>
    </location>
</feature>
<evidence type="ECO:0000256" key="2">
    <source>
        <dbReference type="ARBA" id="ARBA00022490"/>
    </source>
</evidence>
<dbReference type="CTD" id="20316542"/>
<accession>A0A074ZWD1</accession>
<dbReference type="Pfam" id="PF02854">
    <property type="entry name" value="MIF4G"/>
    <property type="match status" value="2"/>
</dbReference>
<evidence type="ECO:0000256" key="3">
    <source>
        <dbReference type="SAM" id="MobiDB-lite"/>
    </source>
</evidence>
<dbReference type="OrthoDB" id="27832at2759"/>
<feature type="region of interest" description="Disordered" evidence="3">
    <location>
        <begin position="1259"/>
        <end position="1289"/>
    </location>
</feature>
<feature type="region of interest" description="Disordered" evidence="3">
    <location>
        <begin position="432"/>
        <end position="456"/>
    </location>
</feature>
<feature type="compositionally biased region" description="Acidic residues" evidence="3">
    <location>
        <begin position="1125"/>
        <end position="1160"/>
    </location>
</feature>
<feature type="compositionally biased region" description="Polar residues" evidence="3">
    <location>
        <begin position="1091"/>
        <end position="1107"/>
    </location>
</feature>
<feature type="region of interest" description="Disordered" evidence="3">
    <location>
        <begin position="524"/>
        <end position="557"/>
    </location>
</feature>
<dbReference type="InterPro" id="IPR039762">
    <property type="entry name" value="Nmd2/UPF2"/>
</dbReference>
<dbReference type="EMBL" id="KL596646">
    <property type="protein sequence ID" value="KER31446.1"/>
    <property type="molecule type" value="Genomic_DNA"/>
</dbReference>
<dbReference type="Gene3D" id="1.25.40.180">
    <property type="match status" value="3"/>
</dbReference>
<feature type="region of interest" description="Disordered" evidence="3">
    <location>
        <begin position="977"/>
        <end position="1017"/>
    </location>
</feature>
<feature type="compositionally biased region" description="Polar residues" evidence="3">
    <location>
        <begin position="984"/>
        <end position="1006"/>
    </location>
</feature>
<dbReference type="PANTHER" id="PTHR12839:SF7">
    <property type="entry name" value="REGULATOR OF NONSENSE TRANSCRIPTS 2"/>
    <property type="match status" value="1"/>
</dbReference>
<protein>
    <recommendedName>
        <fullName evidence="4">MIF4G domain-containing protein</fullName>
    </recommendedName>
</protein>
<feature type="compositionally biased region" description="Basic and acidic residues" evidence="3">
    <location>
        <begin position="480"/>
        <end position="496"/>
    </location>
</feature>
<sequence length="1461" mass="164875">MTTSGVRQGCTLLAFLSTFVIGIVNRILQKLEGLVCKTTVKAALLHGMDNLVVSQPSCFLRVAWQLGTERVLQLNVFFPTGARVILLVGGWKPCRACHTNNASATVFARMDEEQRSADDFKLLKEFIQETTERLSLRSSLLERNLGVAGKWPDDAFFAKKDSSLKKNTAFVKKVRNFLDSQKENILAEFEVLNLSKYVEELATAIVEAKIKITDIPFILKLCSAMHQRYADFSCHFLDAWKKVFTSYKDIKHANLSKLRVDLALFADLNTIGVFREAEGMRILASQLTALTNGDMENFTHIGIICSFCRHCSDDWIGLIPRRIRILSNEFDLEIPRSTFMPAERQAKCRGLFHDYLAGARIHLQTMVKEARRIVAGNRDQLENRGEVSEERQDRADQLVTSCRKFHESLTTLADLLDSDPPPDFASMIKEDLKASCSDSPEPDQEESGVSSQLFEDEDTRLFYESLPDIRAMVPGILYKESEQTKPDAGREKHDDSDGTGPEDIDLETVESELAKEEARCKAVDEAAINSTGGSHSTERDKPPNSLTIEDTEEDPSSSGKILMETFLTQLPNCINRDLIDRAAIDFCLNLNKRSNRRRLARALLMVPRTRYDLLPFYARLVAALAPVMPDLVADVNTMLTGEFRWRVSKRDQMNLESKLRVVRFIGELVKFRIFPTHQALGLLKQLLPQFVHHNIEMACALLDTCGRFLYRLPTSHKRTKVYLEVMLRKKTALHMDQRYAIMIENTYYYCNPPPSTRHVAESVHLTPTMQYLRRLLWRDLDRSTVNSVLRSVRKIDWDDTELVNFAEVLFTRAWELRYTNINCLASVLSGLAVFHTNFATAVVDNVIEDIRVGMELNLSQLNQRRISMVKYLGLLYNYCLVDSPVIFKMLYSLLTFGVSLDNNFVSLLDPPDSLFRITLICTLLETSGGFFDLGKKRRKLNIFLIYFQRYYWFKRSQPMWVQLEDLKTKTLSEKDHVSAETGVSEDNQNELDTQSTAESVQKQDSSVHPLEIQSPPVNPTTEGPLDGLVFTPFPFPAAVEQFYMETLAQLRFTSGRAKNLAQAERLVKRLEARYLPRLVRLKATYGLMGETSETSDGQLVNGQSEQNGAIPHSARPTGPGHMDTIAEEAEPGEDIPLDEDDYAMDEDEDDEDDDDEEDEERGTRSAHADRVDLDGSRRHSRTKMDSMCADTPVQTEGQEVSKQANTFDEDQPDIVESEEERLIRLGLKPRYIECPEDVEFREALDRMMAEALLLTGPPGSAAAAGAGSVSSPAEPGAGGIRIPTGSVLPSPDTIQVVATRVRSSTTTSAKPSAQQPAHTAALLSAFQPKSDEENCQPSLDSTQPQTTENQQKTVPFSLITRRGNRPHLVSLAVPETVQFAARYMQAEAAEREEKARMKQLVLEMHEAQKEEEMEWGHLGSQDAVLAHQFPVNVNRDRWVRYNHPKGAPDADAVFGTSSQRR</sequence>
<dbReference type="InterPro" id="IPR016024">
    <property type="entry name" value="ARM-type_fold"/>
</dbReference>
<evidence type="ECO:0000259" key="4">
    <source>
        <dbReference type="SMART" id="SM00543"/>
    </source>
</evidence>
<dbReference type="STRING" id="6198.A0A074ZWD1"/>
<gene>
    <name evidence="5" type="ORF">T265_02354</name>
</gene>
<evidence type="ECO:0000313" key="5">
    <source>
        <dbReference type="EMBL" id="KER31446.1"/>
    </source>
</evidence>
<reference evidence="5 6" key="1">
    <citation type="submission" date="2013-11" db="EMBL/GenBank/DDBJ databases">
        <title>Opisthorchis viverrini - life in the bile duct.</title>
        <authorList>
            <person name="Young N.D."/>
            <person name="Nagarajan N."/>
            <person name="Lin S.J."/>
            <person name="Korhonen P.K."/>
            <person name="Jex A.R."/>
            <person name="Hall R.S."/>
            <person name="Safavi-Hemami H."/>
            <person name="Kaewkong W."/>
            <person name="Bertrand D."/>
            <person name="Gao S."/>
            <person name="Seet Q."/>
            <person name="Wongkham S."/>
            <person name="Teh B.T."/>
            <person name="Wongkham C."/>
            <person name="Intapan P.M."/>
            <person name="Maleewong W."/>
            <person name="Yang X."/>
            <person name="Hu M."/>
            <person name="Wang Z."/>
            <person name="Hofmann A."/>
            <person name="Sternberg P.W."/>
            <person name="Tan P."/>
            <person name="Wang J."/>
            <person name="Gasser R.B."/>
        </authorList>
    </citation>
    <scope>NUCLEOTIDE SEQUENCE [LARGE SCALE GENOMIC DNA]</scope>
</reference>
<dbReference type="SMART" id="SM00543">
    <property type="entry name" value="MIF4G"/>
    <property type="match status" value="3"/>
</dbReference>
<dbReference type="RefSeq" id="XP_009164832.1">
    <property type="nucleotide sequence ID" value="XM_009166568.1"/>
</dbReference>
<dbReference type="Pfam" id="PF04050">
    <property type="entry name" value="Upf2"/>
    <property type="match status" value="1"/>
</dbReference>
<feature type="compositionally biased region" description="Polar residues" evidence="3">
    <location>
        <begin position="1192"/>
        <end position="1206"/>
    </location>
</feature>
<name>A0A074ZWD1_OPIVI</name>
<dbReference type="PANTHER" id="PTHR12839">
    <property type="entry name" value="NONSENSE-MEDIATED MRNA DECAY PROTEIN 2 UP-FRAMESHIFT SUPPRESSOR 2"/>
    <property type="match status" value="1"/>
</dbReference>
<feature type="domain" description="MIF4G" evidence="4">
    <location>
        <begin position="564"/>
        <end position="753"/>
    </location>
</feature>
<evidence type="ECO:0000313" key="6">
    <source>
        <dbReference type="Proteomes" id="UP000054324"/>
    </source>
</evidence>
<feature type="domain" description="MIF4G" evidence="4">
    <location>
        <begin position="770"/>
        <end position="975"/>
    </location>
</feature>
<dbReference type="InterPro" id="IPR007193">
    <property type="entry name" value="Upf2/Nmd2_C"/>
</dbReference>
<feature type="compositionally biased region" description="Basic and acidic residues" evidence="3">
    <location>
        <begin position="1161"/>
        <end position="1177"/>
    </location>
</feature>
<feature type="compositionally biased region" description="Polar residues" evidence="3">
    <location>
        <begin position="1335"/>
        <end position="1351"/>
    </location>
</feature>
<dbReference type="GO" id="GO:0035145">
    <property type="term" value="C:exon-exon junction complex"/>
    <property type="evidence" value="ECO:0007669"/>
    <property type="project" value="TreeGrafter"/>
</dbReference>
<feature type="region of interest" description="Disordered" evidence="3">
    <location>
        <begin position="1091"/>
        <end position="1213"/>
    </location>
</feature>
<evidence type="ECO:0000256" key="1">
    <source>
        <dbReference type="ARBA" id="ARBA00004496"/>
    </source>
</evidence>
<proteinExistence type="predicted"/>
<feature type="domain" description="MIF4G" evidence="4">
    <location>
        <begin position="164"/>
        <end position="377"/>
    </location>
</feature>
<dbReference type="Proteomes" id="UP000054324">
    <property type="component" value="Unassembled WGS sequence"/>
</dbReference>
<dbReference type="GO" id="GO:0003723">
    <property type="term" value="F:RNA binding"/>
    <property type="evidence" value="ECO:0007669"/>
    <property type="project" value="InterPro"/>
</dbReference>
<keyword evidence="2" id="KW-0963">Cytoplasm</keyword>